<reference evidence="2" key="1">
    <citation type="journal article" date="2024" name="Toxins">
        <title>Genome Sequence Analysis of Native Xenorhabdus Strains Isolated from Entomopathogenic Nematodes in Argentina.</title>
        <authorList>
            <person name="Palma L."/>
            <person name="Frizzo L."/>
            <person name="Kaiser S."/>
            <person name="Berry C."/>
            <person name="Caballero P."/>
            <person name="Bode H.B."/>
            <person name="Del Valle E.E."/>
        </authorList>
    </citation>
    <scope>NUCLEOTIDE SEQUENCE [LARGE SCALE GENOMIC DNA]</scope>
    <source>
        <strain evidence="2">Reich</strain>
    </source>
</reference>
<gene>
    <name evidence="1" type="ORF">FE394_08730</name>
</gene>
<sequence length="146" mass="16978">MAVPELTQLFDNLREQGYIEPFTPLGTNLSSLRVDFKTVVSRDIFANRFIAANSSNTNYKVSILRKKLNAMGFHEMKRVSNSGNSSYIIFDLSPWNEVITIERYGELLMEFKLIIGVERDLFLDTIRTEAWANEFSNDLPRNYWQL</sequence>
<dbReference type="RefSeq" id="WP_319926010.1">
    <property type="nucleotide sequence ID" value="NZ_VCDP01000028.1"/>
</dbReference>
<keyword evidence="2" id="KW-1185">Reference proteome</keyword>
<proteinExistence type="predicted"/>
<evidence type="ECO:0000313" key="1">
    <source>
        <dbReference type="EMBL" id="MDX7999285.1"/>
    </source>
</evidence>
<dbReference type="Proteomes" id="UP001271640">
    <property type="component" value="Unassembled WGS sequence"/>
</dbReference>
<name>A0ABU4SL68_9GAMM</name>
<comment type="caution">
    <text evidence="1">The sequence shown here is derived from an EMBL/GenBank/DDBJ whole genome shotgun (WGS) entry which is preliminary data.</text>
</comment>
<organism evidence="1 2">
    <name type="scientific">Xenorhabdus littoralis</name>
    <dbReference type="NCBI Taxonomy" id="2582835"/>
    <lineage>
        <taxon>Bacteria</taxon>
        <taxon>Pseudomonadati</taxon>
        <taxon>Pseudomonadota</taxon>
        <taxon>Gammaproteobacteria</taxon>
        <taxon>Enterobacterales</taxon>
        <taxon>Morganellaceae</taxon>
        <taxon>Xenorhabdus</taxon>
    </lineage>
</organism>
<evidence type="ECO:0000313" key="2">
    <source>
        <dbReference type="Proteomes" id="UP001271640"/>
    </source>
</evidence>
<dbReference type="EMBL" id="VCDP01000028">
    <property type="protein sequence ID" value="MDX7999285.1"/>
    <property type="molecule type" value="Genomic_DNA"/>
</dbReference>
<protein>
    <submittedName>
        <fullName evidence="1">Uncharacterized protein</fullName>
    </submittedName>
</protein>
<accession>A0ABU4SL68</accession>